<dbReference type="EMBL" id="AP027272">
    <property type="protein sequence ID" value="BDX04749.1"/>
    <property type="molecule type" value="Genomic_DNA"/>
</dbReference>
<evidence type="ECO:0000256" key="4">
    <source>
        <dbReference type="ARBA" id="ARBA00022801"/>
    </source>
</evidence>
<dbReference type="GO" id="GO:0005829">
    <property type="term" value="C:cytosol"/>
    <property type="evidence" value="ECO:0007669"/>
    <property type="project" value="TreeGrafter"/>
</dbReference>
<dbReference type="GO" id="GO:0004180">
    <property type="term" value="F:carboxypeptidase activity"/>
    <property type="evidence" value="ECO:0007669"/>
    <property type="project" value="UniProtKB-KW"/>
</dbReference>
<dbReference type="Pfam" id="PF01432">
    <property type="entry name" value="Peptidase_M3"/>
    <property type="match status" value="1"/>
</dbReference>
<evidence type="ECO:0000256" key="5">
    <source>
        <dbReference type="ARBA" id="ARBA00022833"/>
    </source>
</evidence>
<dbReference type="FunFam" id="3.40.390.10:FF:000009">
    <property type="entry name" value="Oligopeptidase A"/>
    <property type="match status" value="1"/>
</dbReference>
<feature type="domain" description="Peptidase M3A/M3B catalytic" evidence="10">
    <location>
        <begin position="291"/>
        <end position="739"/>
    </location>
</feature>
<dbReference type="Gene3D" id="1.10.1370.10">
    <property type="entry name" value="Neurolysin, domain 3"/>
    <property type="match status" value="1"/>
</dbReference>
<reference evidence="11" key="1">
    <citation type="submission" date="2023-01" db="EMBL/GenBank/DDBJ databases">
        <title>Complete genome sequence of Planctobacterium marinum strain Dej080120_11.</title>
        <authorList>
            <person name="Ueki S."/>
            <person name="Maruyama F."/>
        </authorList>
    </citation>
    <scope>NUCLEOTIDE SEQUENCE</scope>
    <source>
        <strain evidence="11">Dej080120_11</strain>
    </source>
</reference>
<dbReference type="InterPro" id="IPR034005">
    <property type="entry name" value="M3A_DCP"/>
</dbReference>
<comment type="cofactor">
    <cofactor evidence="7">
        <name>Zn(2+)</name>
        <dbReference type="ChEBI" id="CHEBI:29105"/>
    </cofactor>
    <text evidence="7">Binds 1 zinc ion.</text>
</comment>
<proteinExistence type="inferred from homology"/>
<keyword evidence="9" id="KW-0732">Signal</keyword>
<dbReference type="GO" id="GO:0004222">
    <property type="term" value="F:metalloendopeptidase activity"/>
    <property type="evidence" value="ECO:0007669"/>
    <property type="project" value="InterPro"/>
</dbReference>
<dbReference type="GO" id="GO:0046872">
    <property type="term" value="F:metal ion binding"/>
    <property type="evidence" value="ECO:0007669"/>
    <property type="project" value="UniProtKB-UniRule"/>
</dbReference>
<dbReference type="PANTHER" id="PTHR43660">
    <property type="entry name" value="DIPEPTIDYL CARBOXYPEPTIDASE"/>
    <property type="match status" value="1"/>
</dbReference>
<evidence type="ECO:0000256" key="1">
    <source>
        <dbReference type="ARBA" id="ARBA00006040"/>
    </source>
</evidence>
<evidence type="ECO:0000256" key="8">
    <source>
        <dbReference type="SAM" id="MobiDB-lite"/>
    </source>
</evidence>
<dbReference type="Gene3D" id="3.40.390.10">
    <property type="entry name" value="Collagenase (Catalytic Domain)"/>
    <property type="match status" value="1"/>
</dbReference>
<feature type="compositionally biased region" description="Low complexity" evidence="8">
    <location>
        <begin position="32"/>
        <end position="48"/>
    </location>
</feature>
<feature type="signal peptide" evidence="9">
    <location>
        <begin position="1"/>
        <end position="25"/>
    </location>
</feature>
<keyword evidence="3 7" id="KW-0479">Metal-binding</keyword>
<feature type="chain" id="PRO_5041408287" evidence="9">
    <location>
        <begin position="26"/>
        <end position="746"/>
    </location>
</feature>
<evidence type="ECO:0000256" key="6">
    <source>
        <dbReference type="ARBA" id="ARBA00023049"/>
    </source>
</evidence>
<sequence length="746" mass="84418">MNTKASHLRKSAIALGLTIALSACSQKPSEEQSNNATTSAESTTQAVTQEAKLDQNNPFFKTYQTPFQIPPFNEIENEHYMPAFEKGMAENLAEIDAIVANPEPATFENTIEELERSGKLLTKVQRVFYNLASSNTNPELQKLQRDLSPIISAHYDKISLNEGLFKRVDAVWQVRDTLELTAEKRKFLEDTHRGFVRSGALLDEQQKAQLTEINGKLSQLTTEYGQNLLAETNGFELILDKSDLDGLSAGVIQAASETARQKMEAAESEEDKAKYKDKYVFTPHRSSMYPFLTESTRRDLREQLYNSYIYRGDNDNATDNKTIAAEIASLRAKRAKIMGYDTHAHFELEERMVNTPEGVYDLLMQLWRPALARAKREVADMQAMIDAEGHDYKFAAWDWWQYAEKVRKAKYDLDEASLKPYLTLDNVLKGAFDTANKLWGLTFTELYDIEVYHPDVRVWEVKDKDGSHLGIFMGDYFTRSNKRGGAWMSSFKGQSNLDLRERPVVVNVCNFSPPVGDTPSLLSFDNVTTLFHEFGHALHGLVTNTTYNSMSGTAGPRDFTEFPAQIMEHWASEPQVLKTYATHYETGEVMPDELIDKLLKAAKFNQGFANTEYLAASLLDMDWHTLKADDELQDADAFEQASMERIGLIEEIAPRYRSTYFSHIFAGGYAAGYYSYVHSAVLDSDGFAAFKETGDIFNQDLAQKFRTHVLEKGSTEDAMTLYKKFRGREPEIDALLKVRGLDGSAD</sequence>
<keyword evidence="6 7" id="KW-0482">Metalloprotease</keyword>
<evidence type="ECO:0000256" key="3">
    <source>
        <dbReference type="ARBA" id="ARBA00022723"/>
    </source>
</evidence>
<dbReference type="SUPFAM" id="SSF55486">
    <property type="entry name" value="Metalloproteases ('zincins'), catalytic domain"/>
    <property type="match status" value="1"/>
</dbReference>
<keyword evidence="4 7" id="KW-0378">Hydrolase</keyword>
<keyword evidence="11" id="KW-0121">Carboxypeptidase</keyword>
<keyword evidence="2 7" id="KW-0645">Protease</keyword>
<dbReference type="PANTHER" id="PTHR43660:SF1">
    <property type="entry name" value="DIPEPTIDYL CARBOXYPEPTIDASE"/>
    <property type="match status" value="1"/>
</dbReference>
<dbReference type="InterPro" id="IPR001567">
    <property type="entry name" value="Pept_M3A_M3B_dom"/>
</dbReference>
<dbReference type="InterPro" id="IPR024077">
    <property type="entry name" value="Neurolysin/TOP_dom2"/>
</dbReference>
<dbReference type="InterPro" id="IPR045090">
    <property type="entry name" value="Pept_M3A_M3B"/>
</dbReference>
<evidence type="ECO:0000256" key="2">
    <source>
        <dbReference type="ARBA" id="ARBA00022670"/>
    </source>
</evidence>
<dbReference type="Gene3D" id="1.20.1050.40">
    <property type="entry name" value="Endopeptidase. Chain P, domain 1"/>
    <property type="match status" value="1"/>
</dbReference>
<dbReference type="KEGG" id="pmaw:MACH26_02700"/>
<dbReference type="InterPro" id="IPR024079">
    <property type="entry name" value="MetalloPept_cat_dom_sf"/>
</dbReference>
<evidence type="ECO:0000259" key="10">
    <source>
        <dbReference type="Pfam" id="PF01432"/>
    </source>
</evidence>
<dbReference type="PROSITE" id="PS51257">
    <property type="entry name" value="PROKAR_LIPOPROTEIN"/>
    <property type="match status" value="1"/>
</dbReference>
<dbReference type="CDD" id="cd06456">
    <property type="entry name" value="M3A_DCP"/>
    <property type="match status" value="1"/>
</dbReference>
<feature type="region of interest" description="Disordered" evidence="8">
    <location>
        <begin position="28"/>
        <end position="48"/>
    </location>
</feature>
<protein>
    <submittedName>
        <fullName evidence="11">Dipeptidyl carboxypeptidase II</fullName>
    </submittedName>
</protein>
<comment type="similarity">
    <text evidence="1 7">Belongs to the peptidase M3 family.</text>
</comment>
<dbReference type="AlphaFoldDB" id="A0AA48HG75"/>
<name>A0AA48HG75_9ALTE</name>
<accession>A0AA48HG75</accession>
<evidence type="ECO:0000256" key="9">
    <source>
        <dbReference type="SAM" id="SignalP"/>
    </source>
</evidence>
<evidence type="ECO:0000313" key="11">
    <source>
        <dbReference type="EMBL" id="BDX04749.1"/>
    </source>
</evidence>
<evidence type="ECO:0000256" key="7">
    <source>
        <dbReference type="RuleBase" id="RU003435"/>
    </source>
</evidence>
<keyword evidence="5 7" id="KW-0862">Zinc</keyword>
<keyword evidence="12" id="KW-1185">Reference proteome</keyword>
<dbReference type="InterPro" id="IPR024080">
    <property type="entry name" value="Neurolysin/TOP_N"/>
</dbReference>
<dbReference type="GO" id="GO:0006508">
    <property type="term" value="P:proteolysis"/>
    <property type="evidence" value="ECO:0007669"/>
    <property type="project" value="UniProtKB-KW"/>
</dbReference>
<evidence type="ECO:0000313" key="12">
    <source>
        <dbReference type="Proteomes" id="UP001333710"/>
    </source>
</evidence>
<organism evidence="11 12">
    <name type="scientific">Planctobacterium marinum</name>
    <dbReference type="NCBI Taxonomy" id="1631968"/>
    <lineage>
        <taxon>Bacteria</taxon>
        <taxon>Pseudomonadati</taxon>
        <taxon>Pseudomonadota</taxon>
        <taxon>Gammaproteobacteria</taxon>
        <taxon>Alteromonadales</taxon>
        <taxon>Alteromonadaceae</taxon>
        <taxon>Planctobacterium</taxon>
    </lineage>
</organism>
<dbReference type="Proteomes" id="UP001333710">
    <property type="component" value="Chromosome"/>
</dbReference>
<dbReference type="RefSeq" id="WP_338290580.1">
    <property type="nucleotide sequence ID" value="NZ_AP027272.1"/>
</dbReference>
<gene>
    <name evidence="11" type="ORF">MACH26_02700</name>
</gene>